<dbReference type="Proteomes" id="UP000236311">
    <property type="component" value="Unassembled WGS sequence"/>
</dbReference>
<proteinExistence type="predicted"/>
<protein>
    <submittedName>
        <fullName evidence="1">Uncharacterized protein</fullName>
    </submittedName>
</protein>
<sequence>MSAAGGALQYTLSLQVYRAPLSKMAQAATLREELQNCSAFTQSSQAKWLFRL</sequence>
<evidence type="ECO:0000313" key="1">
    <source>
        <dbReference type="EMBL" id="SOY31136.1"/>
    </source>
</evidence>
<gene>
    <name evidence="1" type="ORF">AMURIS_03870</name>
</gene>
<organism evidence="1 2">
    <name type="scientific">Acetatifactor muris</name>
    <dbReference type="NCBI Taxonomy" id="879566"/>
    <lineage>
        <taxon>Bacteria</taxon>
        <taxon>Bacillati</taxon>
        <taxon>Bacillota</taxon>
        <taxon>Clostridia</taxon>
        <taxon>Lachnospirales</taxon>
        <taxon>Lachnospiraceae</taxon>
        <taxon>Acetatifactor</taxon>
    </lineage>
</organism>
<reference evidence="1 2" key="1">
    <citation type="submission" date="2018-01" db="EMBL/GenBank/DDBJ databases">
        <authorList>
            <person name="Gaut B.S."/>
            <person name="Morton B.R."/>
            <person name="Clegg M.T."/>
            <person name="Duvall M.R."/>
        </authorList>
    </citation>
    <scope>NUCLEOTIDE SEQUENCE [LARGE SCALE GENOMIC DNA]</scope>
    <source>
        <strain evidence="1">GP69</strain>
    </source>
</reference>
<accession>A0A2K4ZL48</accession>
<dbReference type="EMBL" id="OFSM01000022">
    <property type="protein sequence ID" value="SOY31136.1"/>
    <property type="molecule type" value="Genomic_DNA"/>
</dbReference>
<keyword evidence="2" id="KW-1185">Reference proteome</keyword>
<evidence type="ECO:0000313" key="2">
    <source>
        <dbReference type="Proteomes" id="UP000236311"/>
    </source>
</evidence>
<name>A0A2K4ZL48_9FIRM</name>
<dbReference type="AlphaFoldDB" id="A0A2K4ZL48"/>